<dbReference type="Proteomes" id="UP000186922">
    <property type="component" value="Unassembled WGS sequence"/>
</dbReference>
<evidence type="ECO:0000313" key="2">
    <source>
        <dbReference type="Proteomes" id="UP000186922"/>
    </source>
</evidence>
<dbReference type="InterPro" id="IPR036397">
    <property type="entry name" value="RNaseH_sf"/>
</dbReference>
<dbReference type="OrthoDB" id="10017160at2759"/>
<accession>A0A1D1VEK1</accession>
<protein>
    <submittedName>
        <fullName evidence="1">Uncharacterized protein</fullName>
    </submittedName>
</protein>
<evidence type="ECO:0000313" key="1">
    <source>
        <dbReference type="EMBL" id="GAV00077.1"/>
    </source>
</evidence>
<dbReference type="Gene3D" id="3.30.420.10">
    <property type="entry name" value="Ribonuclease H-like superfamily/Ribonuclease H"/>
    <property type="match status" value="1"/>
</dbReference>
<dbReference type="EMBL" id="BDGG01000005">
    <property type="protein sequence ID" value="GAV00077.1"/>
    <property type="molecule type" value="Genomic_DNA"/>
</dbReference>
<gene>
    <name evidence="1" type="primary">RvY_10978-1</name>
    <name evidence="1" type="synonym">RvY_10978.1</name>
    <name evidence="1" type="ORF">RvY_10978</name>
</gene>
<dbReference type="AlphaFoldDB" id="A0A1D1VEK1"/>
<name>A0A1D1VEK1_RAMVA</name>
<organism evidence="1 2">
    <name type="scientific">Ramazzottius varieornatus</name>
    <name type="common">Water bear</name>
    <name type="synonym">Tardigrade</name>
    <dbReference type="NCBI Taxonomy" id="947166"/>
    <lineage>
        <taxon>Eukaryota</taxon>
        <taxon>Metazoa</taxon>
        <taxon>Ecdysozoa</taxon>
        <taxon>Tardigrada</taxon>
        <taxon>Eutardigrada</taxon>
        <taxon>Parachela</taxon>
        <taxon>Hypsibioidea</taxon>
        <taxon>Ramazzottiidae</taxon>
        <taxon>Ramazzottius</taxon>
    </lineage>
</organism>
<keyword evidence="2" id="KW-1185">Reference proteome</keyword>
<proteinExistence type="predicted"/>
<sequence>MDETCIALDDCNTEGAFFYTDGFLEVPDDRRKTSVKLWPRMIEVAIGICWNGMPKPYAVEGNAKITARYFIDDVLSPIMKKNIPRLQPEIQRILRAKFQASILTQNWIEEIHPNYISQQHQMANSPDFAPLDYAINGIRKKNLGERQVISIGDLIKVLQEVCANFDLGIIRRSLLSWESRV</sequence>
<reference evidence="1 2" key="1">
    <citation type="journal article" date="2016" name="Nat. Commun.">
        <title>Extremotolerant tardigrade genome and improved radiotolerance of human cultured cells by tardigrade-unique protein.</title>
        <authorList>
            <person name="Hashimoto T."/>
            <person name="Horikawa D.D."/>
            <person name="Saito Y."/>
            <person name="Kuwahara H."/>
            <person name="Kozuka-Hata H."/>
            <person name="Shin-I T."/>
            <person name="Minakuchi Y."/>
            <person name="Ohishi K."/>
            <person name="Motoyama A."/>
            <person name="Aizu T."/>
            <person name="Enomoto A."/>
            <person name="Kondo K."/>
            <person name="Tanaka S."/>
            <person name="Hara Y."/>
            <person name="Koshikawa S."/>
            <person name="Sagara H."/>
            <person name="Miura T."/>
            <person name="Yokobori S."/>
            <person name="Miyagawa K."/>
            <person name="Suzuki Y."/>
            <person name="Kubo T."/>
            <person name="Oyama M."/>
            <person name="Kohara Y."/>
            <person name="Fujiyama A."/>
            <person name="Arakawa K."/>
            <person name="Katayama T."/>
            <person name="Toyoda A."/>
            <person name="Kunieda T."/>
        </authorList>
    </citation>
    <scope>NUCLEOTIDE SEQUENCE [LARGE SCALE GENOMIC DNA]</scope>
    <source>
        <strain evidence="1 2">YOKOZUNA-1</strain>
    </source>
</reference>
<dbReference type="GO" id="GO:0003676">
    <property type="term" value="F:nucleic acid binding"/>
    <property type="evidence" value="ECO:0007669"/>
    <property type="project" value="InterPro"/>
</dbReference>
<comment type="caution">
    <text evidence="1">The sequence shown here is derived from an EMBL/GenBank/DDBJ whole genome shotgun (WGS) entry which is preliminary data.</text>
</comment>